<keyword evidence="2" id="KW-1185">Reference proteome</keyword>
<dbReference type="EMBL" id="BAEK01000007">
    <property type="protein sequence ID" value="GAC03335.1"/>
    <property type="molecule type" value="Genomic_DNA"/>
</dbReference>
<evidence type="ECO:0000313" key="1">
    <source>
        <dbReference type="EMBL" id="GAC03335.1"/>
    </source>
</evidence>
<proteinExistence type="predicted"/>
<evidence type="ECO:0000313" key="2">
    <source>
        <dbReference type="Proteomes" id="UP000008372"/>
    </source>
</evidence>
<name>A0ABQ0I1X5_9ALTE</name>
<sequence>MIIAITDFVLSANYNRPKNTVGVPYEFYFGTIDGIELGSPCDSYEEALDNLTALLNGSTSIPLRALLQEDVDWLMQRICELKRPDLIKDWQRQLTEKSTLLSKVIQYQMPK</sequence>
<reference evidence="1 2" key="1">
    <citation type="journal article" date="2014" name="Environ. Microbiol.">
        <title>Comparative genomics of the marine bacterial genus Glaciecola reveals the high degree of genomic diversity and genomic characteristic for cold adaptation.</title>
        <authorList>
            <person name="Qin Q.L."/>
            <person name="Xie B.B."/>
            <person name="Yu Y."/>
            <person name="Shu Y.L."/>
            <person name="Rong J.C."/>
            <person name="Zhang Y.J."/>
            <person name="Zhao D.L."/>
            <person name="Chen X.L."/>
            <person name="Zhang X.Y."/>
            <person name="Chen B."/>
            <person name="Zhou B.C."/>
            <person name="Zhang Y.Z."/>
        </authorList>
    </citation>
    <scope>NUCLEOTIDE SEQUENCE [LARGE SCALE GENOMIC DNA]</scope>
    <source>
        <strain evidence="1 2">NO2</strain>
    </source>
</reference>
<organism evidence="1 2">
    <name type="scientific">Paraglaciecola agarilytica NO2</name>
    <dbReference type="NCBI Taxonomy" id="1125747"/>
    <lineage>
        <taxon>Bacteria</taxon>
        <taxon>Pseudomonadati</taxon>
        <taxon>Pseudomonadota</taxon>
        <taxon>Gammaproteobacteria</taxon>
        <taxon>Alteromonadales</taxon>
        <taxon>Alteromonadaceae</taxon>
        <taxon>Paraglaciecola</taxon>
    </lineage>
</organism>
<dbReference type="Proteomes" id="UP000008372">
    <property type="component" value="Unassembled WGS sequence"/>
</dbReference>
<dbReference type="RefSeq" id="WP_008302164.1">
    <property type="nucleotide sequence ID" value="NZ_BAEK01000007.1"/>
</dbReference>
<accession>A0ABQ0I1X5</accession>
<gene>
    <name evidence="1" type="ORF">GAGA_0470</name>
</gene>
<protein>
    <submittedName>
        <fullName evidence="1">Uncharacterized protein</fullName>
    </submittedName>
</protein>
<comment type="caution">
    <text evidence="1">The sequence shown here is derived from an EMBL/GenBank/DDBJ whole genome shotgun (WGS) entry which is preliminary data.</text>
</comment>